<keyword evidence="8" id="KW-0406">Ion transport</keyword>
<dbReference type="InterPro" id="IPR050369">
    <property type="entry name" value="RBOH/FRE"/>
</dbReference>
<comment type="subcellular location">
    <subcellularLocation>
        <location evidence="1">Membrane</location>
        <topology evidence="1">Multi-pass membrane protein</topology>
    </subcellularLocation>
</comment>
<dbReference type="OrthoDB" id="10006946at2759"/>
<proteinExistence type="predicted"/>
<evidence type="ECO:0000256" key="6">
    <source>
        <dbReference type="ARBA" id="ARBA00022989"/>
    </source>
</evidence>
<dbReference type="PANTHER" id="PTHR11972">
    <property type="entry name" value="NADPH OXIDASE"/>
    <property type="match status" value="1"/>
</dbReference>
<evidence type="ECO:0000313" key="13">
    <source>
        <dbReference type="EMBL" id="SGZ40449.1"/>
    </source>
</evidence>
<sequence>MKFPDFNHKLDRETSYKIRIDSARYLLCFVFIAIIFYVYLPKLSISYSLHTPSRTNTGSAHESKRKIINLNSIFMICIVLAGVCYNSIFSYINTLDLVLITKRLGRNCMSLYVPLLFLTMRPSPLPNVLYLNLIPIHKWLGRLLVLQALIHTILYTCLYYKTQVLWKLTKLANVYGIVSMLGFLVIAWLSISKIRRSDYRIFYISHYILTWMTVIMLQYHARPRATYYTIANLSILIFQILYRIYLTREVVFDDIEDVSPTFKKVRIPMNLLAKKPISPGCHIRINNKHDNFFKNIFFNFFVPLQHPYTIESLPTDDHCTLIIKTGRFPLVQGGSYYVSGCFEPRLPFFNNNLFKETKYKYSTPFKKLFGNKDKTIIIVTGGSAITFGLPILQLLNNENYKCKMYWITRDLHDLNLIKKNYQNLEIYITKTTSEDENIIIDRNSIIGGINLEGGYDQRETNPLIQSTVELNSPELPIQSMLSNPQSMNLNEYSESTNMPHVFKANDESEEFLKSSIVYRNYGDSTDEIDFTKVSKEDLKRKKSQMFTGENFRQPSALVDLDKDGVLFDTYEYNSKSYGSVNSSKKQMANRTSLDKIFIPKGLKINIGRPTLGFKELLWIYNEDKECNGNNVNDSTCLENIYLKTLGVGPEGNYLLPNSTNTEDKDVLVLAAGPIGLVENTKNWAILHNFQFYEEAFFV</sequence>
<dbReference type="PANTHER" id="PTHR11972:SF178">
    <property type="entry name" value="FERRIC REDUCTASE TRANSMEMBRANE COMPONENT 8-RELATED"/>
    <property type="match status" value="1"/>
</dbReference>
<keyword evidence="8" id="KW-0813">Transport</keyword>
<dbReference type="AlphaFoldDB" id="A0A1L0CPR8"/>
<protein>
    <submittedName>
        <fullName evidence="13">Uncharacterized protein</fullName>
    </submittedName>
</protein>
<evidence type="ECO:0000256" key="4">
    <source>
        <dbReference type="ARBA" id="ARBA00022827"/>
    </source>
</evidence>
<reference evidence="14" key="1">
    <citation type="submission" date="2016-11" db="EMBL/GenBank/DDBJ databases">
        <authorList>
            <person name="Guldener U."/>
        </authorList>
    </citation>
    <scope>NUCLEOTIDE SEQUENCE [LARGE SCALE GENOMIC DNA]</scope>
</reference>
<dbReference type="InterPro" id="IPR013121">
    <property type="entry name" value="Fe_red_NAD-bd_6"/>
</dbReference>
<organism evidence="13 14">
    <name type="scientific">Hanseniaspora guilliermondii</name>
    <dbReference type="NCBI Taxonomy" id="56406"/>
    <lineage>
        <taxon>Eukaryota</taxon>
        <taxon>Fungi</taxon>
        <taxon>Dikarya</taxon>
        <taxon>Ascomycota</taxon>
        <taxon>Saccharomycotina</taxon>
        <taxon>Saccharomycetes</taxon>
        <taxon>Saccharomycodales</taxon>
        <taxon>Saccharomycodaceae</taxon>
        <taxon>Hanseniaspora</taxon>
    </lineage>
</organism>
<dbReference type="InterPro" id="IPR013130">
    <property type="entry name" value="Fe3_Rdtase_TM_dom"/>
</dbReference>
<feature type="domain" description="Ferric oxidoreductase" evidence="11">
    <location>
        <begin position="105"/>
        <end position="216"/>
    </location>
</feature>
<name>A0A1L0CPR8_9ASCO</name>
<evidence type="ECO:0000256" key="2">
    <source>
        <dbReference type="ARBA" id="ARBA00022630"/>
    </source>
</evidence>
<keyword evidence="6 10" id="KW-1133">Transmembrane helix</keyword>
<keyword evidence="9 10" id="KW-0472">Membrane</keyword>
<dbReference type="GO" id="GO:0005886">
    <property type="term" value="C:plasma membrane"/>
    <property type="evidence" value="ECO:0007669"/>
    <property type="project" value="TreeGrafter"/>
</dbReference>
<dbReference type="SFLD" id="SFLDG01168">
    <property type="entry name" value="Ferric_reductase_subgroup_(FRE"/>
    <property type="match status" value="1"/>
</dbReference>
<feature type="transmembrane region" description="Helical" evidence="10">
    <location>
        <begin position="225"/>
        <end position="245"/>
    </location>
</feature>
<feature type="transmembrane region" description="Helical" evidence="10">
    <location>
        <begin position="172"/>
        <end position="189"/>
    </location>
</feature>
<dbReference type="Pfam" id="PF01794">
    <property type="entry name" value="Ferric_reduct"/>
    <property type="match status" value="1"/>
</dbReference>
<keyword evidence="2" id="KW-0285">Flavoprotein</keyword>
<keyword evidence="4" id="KW-0274">FAD</keyword>
<evidence type="ECO:0000256" key="8">
    <source>
        <dbReference type="ARBA" id="ARBA00023065"/>
    </source>
</evidence>
<dbReference type="VEuPathDB" id="FungiDB:HGUI_02649"/>
<evidence type="ECO:0000256" key="1">
    <source>
        <dbReference type="ARBA" id="ARBA00004141"/>
    </source>
</evidence>
<feature type="transmembrane region" description="Helical" evidence="10">
    <location>
        <begin position="73"/>
        <end position="92"/>
    </location>
</feature>
<gene>
    <name evidence="13" type="ORF">HGUI_02649</name>
</gene>
<evidence type="ECO:0000256" key="3">
    <source>
        <dbReference type="ARBA" id="ARBA00022692"/>
    </source>
</evidence>
<dbReference type="GO" id="GO:0033215">
    <property type="term" value="P:reductive iron assimilation"/>
    <property type="evidence" value="ECO:0007669"/>
    <property type="project" value="TreeGrafter"/>
</dbReference>
<dbReference type="SFLD" id="SFLDF00463">
    <property type="entry name" value="AIM14"/>
    <property type="match status" value="1"/>
</dbReference>
<dbReference type="GO" id="GO:0000293">
    <property type="term" value="F:ferric-chelate reductase activity"/>
    <property type="evidence" value="ECO:0007669"/>
    <property type="project" value="TreeGrafter"/>
</dbReference>
<evidence type="ECO:0000259" key="11">
    <source>
        <dbReference type="Pfam" id="PF01794"/>
    </source>
</evidence>
<evidence type="ECO:0000256" key="9">
    <source>
        <dbReference type="ARBA" id="ARBA00023136"/>
    </source>
</evidence>
<keyword evidence="5" id="KW-0249">Electron transport</keyword>
<feature type="transmembrane region" description="Helical" evidence="10">
    <location>
        <begin position="22"/>
        <end position="40"/>
    </location>
</feature>
<evidence type="ECO:0000256" key="10">
    <source>
        <dbReference type="SAM" id="Phobius"/>
    </source>
</evidence>
<feature type="domain" description="Ferric reductase NAD binding" evidence="12">
    <location>
        <begin position="375"/>
        <end position="436"/>
    </location>
</feature>
<feature type="transmembrane region" description="Helical" evidence="10">
    <location>
        <begin position="376"/>
        <end position="395"/>
    </location>
</feature>
<feature type="transmembrane region" description="Helical" evidence="10">
    <location>
        <begin position="201"/>
        <end position="219"/>
    </location>
</feature>
<dbReference type="EMBL" id="FQNF01000051">
    <property type="protein sequence ID" value="SGZ40449.1"/>
    <property type="molecule type" value="Genomic_DNA"/>
</dbReference>
<accession>A0A1L0CPR8</accession>
<dbReference type="Pfam" id="PF08030">
    <property type="entry name" value="NAD_binding_6"/>
    <property type="match status" value="1"/>
</dbReference>
<evidence type="ECO:0000256" key="5">
    <source>
        <dbReference type="ARBA" id="ARBA00022982"/>
    </source>
</evidence>
<keyword evidence="14" id="KW-1185">Reference proteome</keyword>
<evidence type="ECO:0000256" key="7">
    <source>
        <dbReference type="ARBA" id="ARBA00023002"/>
    </source>
</evidence>
<evidence type="ECO:0000313" key="14">
    <source>
        <dbReference type="Proteomes" id="UP000183365"/>
    </source>
</evidence>
<feature type="transmembrane region" description="Helical" evidence="10">
    <location>
        <begin position="143"/>
        <end position="160"/>
    </location>
</feature>
<keyword evidence="7" id="KW-0560">Oxidoreductase</keyword>
<feature type="transmembrane region" description="Helical" evidence="10">
    <location>
        <begin position="112"/>
        <end position="131"/>
    </location>
</feature>
<keyword evidence="3 10" id="KW-0812">Transmembrane</keyword>
<dbReference type="Proteomes" id="UP000183365">
    <property type="component" value="Unassembled WGS sequence"/>
</dbReference>
<evidence type="ECO:0000259" key="12">
    <source>
        <dbReference type="Pfam" id="PF08030"/>
    </source>
</evidence>
<dbReference type="SFLD" id="SFLDS00052">
    <property type="entry name" value="Ferric_Reductase_Domain"/>
    <property type="match status" value="1"/>
</dbReference>